<reference evidence="10" key="1">
    <citation type="journal article" date="2018" name="Nat. Microbiol.">
        <title>Leveraging single-cell genomics to expand the fungal tree of life.</title>
        <authorList>
            <person name="Ahrendt S.R."/>
            <person name="Quandt C.A."/>
            <person name="Ciobanu D."/>
            <person name="Clum A."/>
            <person name="Salamov A."/>
            <person name="Andreopoulos B."/>
            <person name="Cheng J.F."/>
            <person name="Woyke T."/>
            <person name="Pelin A."/>
            <person name="Henrissat B."/>
            <person name="Reynolds N.K."/>
            <person name="Benny G.L."/>
            <person name="Smith M.E."/>
            <person name="James T.Y."/>
            <person name="Grigoriev I.V."/>
        </authorList>
    </citation>
    <scope>NUCLEOTIDE SEQUENCE [LARGE SCALE GENOMIC DNA]</scope>
    <source>
        <strain evidence="10">RSA 1356</strain>
    </source>
</reference>
<sequence length="465" mass="51382">MAPDTLMLLRIVDSSHDDTRNGVSVNVFSAAGQTRPIPRGQGNIVQMYRDMPQVVVHKNSSLLVFDEAVNAPIVPQPNVSISQMDRYAVELLRDWWATMQEPHDVVSVQACSAGVSGTLGLRPLVTYGDARLEMRFVNMIAQVLSFKTTSALITTVYLTDYTENHHYLPQQGIADQEDIRPFELTHAGQRLPREAIFECTLWDEHAKQFAAGGFRQFDYIYLDNVTLKLAGSHGRLVGDLHGGRQGGIADPLDADHPHSKTLYSRRQAYLGLQEDPFAWMNSGTADSNQTSAFTRKSTAPKRTAFIHSASNSMSTSNMEVSRQCPSGSVYANASRSIYTSGLSDVRSQNAVVGWTYRFALLLSDADTSDADTSAQQLCVVVCGQAATMLLGGLLPRDLRHDTDACAMLQRRLAPILRCSQQRSDWCLLGFVRSPAPKNTHAQDDGIPVMPIRRYNLFDTQLVIDA</sequence>
<keyword evidence="5" id="KW-0779">Telomere</keyword>
<dbReference type="GO" id="GO:0032210">
    <property type="term" value="P:regulation of telomere maintenance via telomerase"/>
    <property type="evidence" value="ECO:0007669"/>
    <property type="project" value="TreeGrafter"/>
</dbReference>
<proteinExistence type="inferred from homology"/>
<dbReference type="Proteomes" id="UP000271241">
    <property type="component" value="Unassembled WGS sequence"/>
</dbReference>
<dbReference type="GO" id="GO:0010521">
    <property type="term" value="F:telomerase inhibitor activity"/>
    <property type="evidence" value="ECO:0007669"/>
    <property type="project" value="TreeGrafter"/>
</dbReference>
<dbReference type="InterPro" id="IPR032042">
    <property type="entry name" value="POT1PC"/>
</dbReference>
<evidence type="ECO:0000256" key="2">
    <source>
        <dbReference type="ARBA" id="ARBA00004574"/>
    </source>
</evidence>
<dbReference type="SUPFAM" id="SSF50249">
    <property type="entry name" value="Nucleic acid-binding proteins"/>
    <property type="match status" value="2"/>
</dbReference>
<dbReference type="EMBL" id="KZ992904">
    <property type="protein sequence ID" value="RKP06338.1"/>
    <property type="molecule type" value="Genomic_DNA"/>
</dbReference>
<evidence type="ECO:0000256" key="1">
    <source>
        <dbReference type="ARBA" id="ARBA00004123"/>
    </source>
</evidence>
<dbReference type="InterPro" id="IPR028389">
    <property type="entry name" value="POT1"/>
</dbReference>
<keyword evidence="7" id="KW-0539">Nucleus</keyword>
<feature type="domain" description="Protection of telomeres protein 1 ssDNA-binding" evidence="8">
    <location>
        <begin position="133"/>
        <end position="269"/>
    </location>
</feature>
<evidence type="ECO:0000256" key="7">
    <source>
        <dbReference type="ARBA" id="ARBA00023242"/>
    </source>
</evidence>
<keyword evidence="4" id="KW-0158">Chromosome</keyword>
<organism evidence="9 10">
    <name type="scientific">Thamnocephalis sphaerospora</name>
    <dbReference type="NCBI Taxonomy" id="78915"/>
    <lineage>
        <taxon>Eukaryota</taxon>
        <taxon>Fungi</taxon>
        <taxon>Fungi incertae sedis</taxon>
        <taxon>Zoopagomycota</taxon>
        <taxon>Zoopagomycotina</taxon>
        <taxon>Zoopagomycetes</taxon>
        <taxon>Zoopagales</taxon>
        <taxon>Sigmoideomycetaceae</taxon>
        <taxon>Thamnocephalis</taxon>
    </lineage>
</organism>
<dbReference type="Gene3D" id="2.40.50.140">
    <property type="entry name" value="Nucleic acid-binding proteins"/>
    <property type="match status" value="2"/>
</dbReference>
<comment type="similarity">
    <text evidence="3">Belongs to the telombin family.</text>
</comment>
<dbReference type="GO" id="GO:0016233">
    <property type="term" value="P:telomere capping"/>
    <property type="evidence" value="ECO:0007669"/>
    <property type="project" value="TreeGrafter"/>
</dbReference>
<protein>
    <recommendedName>
        <fullName evidence="8">Protection of telomeres protein 1 ssDNA-binding domain-containing protein</fullName>
    </recommendedName>
</protein>
<gene>
    <name evidence="9" type="ORF">THASP1DRAFT_31839</name>
</gene>
<evidence type="ECO:0000256" key="3">
    <source>
        <dbReference type="ARBA" id="ARBA00008442"/>
    </source>
</evidence>
<dbReference type="OrthoDB" id="2186770at2759"/>
<name>A0A4P9XKK4_9FUNG</name>
<evidence type="ECO:0000313" key="9">
    <source>
        <dbReference type="EMBL" id="RKP06338.1"/>
    </source>
</evidence>
<dbReference type="Pfam" id="PF16686">
    <property type="entry name" value="POT1PC"/>
    <property type="match status" value="1"/>
</dbReference>
<dbReference type="GO" id="GO:0000783">
    <property type="term" value="C:nuclear telomere cap complex"/>
    <property type="evidence" value="ECO:0007669"/>
    <property type="project" value="TreeGrafter"/>
</dbReference>
<accession>A0A4P9XKK4</accession>
<evidence type="ECO:0000256" key="6">
    <source>
        <dbReference type="ARBA" id="ARBA00023125"/>
    </source>
</evidence>
<dbReference type="AlphaFoldDB" id="A0A4P9XKK4"/>
<comment type="subcellular location">
    <subcellularLocation>
        <location evidence="2">Chromosome</location>
        <location evidence="2">Telomere</location>
    </subcellularLocation>
    <subcellularLocation>
        <location evidence="1">Nucleus</location>
    </subcellularLocation>
</comment>
<dbReference type="STRING" id="78915.A0A4P9XKK4"/>
<dbReference type="PANTHER" id="PTHR14513:SF0">
    <property type="entry name" value="PROTECTION OF TELOMERES PROTEIN 1"/>
    <property type="match status" value="1"/>
</dbReference>
<dbReference type="PANTHER" id="PTHR14513">
    <property type="entry name" value="PROTECTION OF TELOMERES 1"/>
    <property type="match status" value="1"/>
</dbReference>
<keyword evidence="6" id="KW-0238">DNA-binding</keyword>
<evidence type="ECO:0000313" key="10">
    <source>
        <dbReference type="Proteomes" id="UP000271241"/>
    </source>
</evidence>
<keyword evidence="10" id="KW-1185">Reference proteome</keyword>
<evidence type="ECO:0000256" key="5">
    <source>
        <dbReference type="ARBA" id="ARBA00022895"/>
    </source>
</evidence>
<evidence type="ECO:0000256" key="4">
    <source>
        <dbReference type="ARBA" id="ARBA00022454"/>
    </source>
</evidence>
<evidence type="ECO:0000259" key="8">
    <source>
        <dbReference type="Pfam" id="PF16686"/>
    </source>
</evidence>
<dbReference type="GO" id="GO:0098505">
    <property type="term" value="F:G-rich strand telomeric DNA binding"/>
    <property type="evidence" value="ECO:0007669"/>
    <property type="project" value="TreeGrafter"/>
</dbReference>
<dbReference type="InterPro" id="IPR012340">
    <property type="entry name" value="NA-bd_OB-fold"/>
</dbReference>